<dbReference type="AlphaFoldDB" id="A0A8G2BVI3"/>
<dbReference type="GO" id="GO:0016810">
    <property type="term" value="F:hydrolase activity, acting on carbon-nitrogen (but not peptide) bonds"/>
    <property type="evidence" value="ECO:0007669"/>
    <property type="project" value="InterPro"/>
</dbReference>
<feature type="domain" description="NodB homology" evidence="3">
    <location>
        <begin position="81"/>
        <end position="332"/>
    </location>
</feature>
<evidence type="ECO:0000313" key="4">
    <source>
        <dbReference type="EMBL" id="SEF72721.1"/>
    </source>
</evidence>
<evidence type="ECO:0000256" key="2">
    <source>
        <dbReference type="ARBA" id="ARBA00022729"/>
    </source>
</evidence>
<comment type="subcellular location">
    <subcellularLocation>
        <location evidence="1">Secreted</location>
    </subcellularLocation>
</comment>
<dbReference type="InterPro" id="IPR011330">
    <property type="entry name" value="Glyco_hydro/deAcase_b/a-brl"/>
</dbReference>
<dbReference type="PANTHER" id="PTHR34216">
    <property type="match status" value="1"/>
</dbReference>
<organism evidence="4 5">
    <name type="scientific">Parabacteroides chinchillae</name>
    <dbReference type="NCBI Taxonomy" id="871327"/>
    <lineage>
        <taxon>Bacteria</taxon>
        <taxon>Pseudomonadati</taxon>
        <taxon>Bacteroidota</taxon>
        <taxon>Bacteroidia</taxon>
        <taxon>Bacteroidales</taxon>
        <taxon>Tannerellaceae</taxon>
        <taxon>Parabacteroides</taxon>
    </lineage>
</organism>
<comment type="caution">
    <text evidence="4">The sequence shown here is derived from an EMBL/GenBank/DDBJ whole genome shotgun (WGS) entry which is preliminary data.</text>
</comment>
<dbReference type="SUPFAM" id="SSF88713">
    <property type="entry name" value="Glycoside hydrolase/deacetylase"/>
    <property type="match status" value="1"/>
</dbReference>
<accession>A0A8G2BVI3</accession>
<evidence type="ECO:0000256" key="1">
    <source>
        <dbReference type="ARBA" id="ARBA00004613"/>
    </source>
</evidence>
<reference evidence="4 5" key="1">
    <citation type="submission" date="2016-10" db="EMBL/GenBank/DDBJ databases">
        <authorList>
            <person name="Varghese N."/>
            <person name="Submissions S."/>
        </authorList>
    </citation>
    <scope>NUCLEOTIDE SEQUENCE [LARGE SCALE GENOMIC DNA]</scope>
    <source>
        <strain evidence="4 5">DSM 29073</strain>
    </source>
</reference>
<dbReference type="Gene3D" id="3.20.20.370">
    <property type="entry name" value="Glycoside hydrolase/deacetylase"/>
    <property type="match status" value="1"/>
</dbReference>
<evidence type="ECO:0000313" key="5">
    <source>
        <dbReference type="Proteomes" id="UP000236725"/>
    </source>
</evidence>
<sequence>MRNSKLKHNLVEFGISRALRFLNKNPRVIFYHGVDFAENNHSLHINPDIFEQEIAFLSKHYEVISIHEYENRFRNNQFNGKEIVVTFDDGYKNNLTIAAPILKSLNIPFTVFISTNHIENGNYFPTTIARMIIRNNNLSFVKIDCLKLKAELKNNMQREAICDAVIHILKHSNIRLVNEICHQLIENISHDEYEELCHFHKIEAPMNWEDVIKLHTEYNCTIGSHCKDHFICNIYQTEEETKTQLKGSKQIIEEKLHASCDYLAYPNGIYNKGDVTAYAQHTAKEAGYKLAFTTVTDRLSAKSNPMLMPRCAARFEMDDFIMKLVLKPKIQF</sequence>
<gene>
    <name evidence="4" type="ORF">SAMN05444001_105155</name>
</gene>
<dbReference type="Pfam" id="PF01522">
    <property type="entry name" value="Polysacc_deac_1"/>
    <property type="match status" value="2"/>
</dbReference>
<proteinExistence type="predicted"/>
<dbReference type="GO" id="GO:0005576">
    <property type="term" value="C:extracellular region"/>
    <property type="evidence" value="ECO:0007669"/>
    <property type="project" value="UniProtKB-SubCell"/>
</dbReference>
<keyword evidence="2" id="KW-0732">Signal</keyword>
<dbReference type="EMBL" id="FNVS01000005">
    <property type="protein sequence ID" value="SEF72721.1"/>
    <property type="molecule type" value="Genomic_DNA"/>
</dbReference>
<dbReference type="PANTHER" id="PTHR34216:SF3">
    <property type="entry name" value="POLY-BETA-1,6-N-ACETYL-D-GLUCOSAMINE N-DEACETYLASE"/>
    <property type="match status" value="1"/>
</dbReference>
<name>A0A8G2BVI3_9BACT</name>
<dbReference type="RefSeq" id="WP_103982907.1">
    <property type="nucleotide sequence ID" value="NZ_FNVS01000005.1"/>
</dbReference>
<dbReference type="CDD" id="cd10918">
    <property type="entry name" value="CE4_NodB_like_5s_6s"/>
    <property type="match status" value="1"/>
</dbReference>
<dbReference type="InterPro" id="IPR051398">
    <property type="entry name" value="Polysacch_Deacetylase"/>
</dbReference>
<protein>
    <submittedName>
        <fullName evidence="4">Polysaccharide deacetylase</fullName>
    </submittedName>
</protein>
<dbReference type="PROSITE" id="PS51677">
    <property type="entry name" value="NODB"/>
    <property type="match status" value="1"/>
</dbReference>
<dbReference type="GO" id="GO:0005975">
    <property type="term" value="P:carbohydrate metabolic process"/>
    <property type="evidence" value="ECO:0007669"/>
    <property type="project" value="InterPro"/>
</dbReference>
<keyword evidence="5" id="KW-1185">Reference proteome</keyword>
<dbReference type="Proteomes" id="UP000236725">
    <property type="component" value="Unassembled WGS sequence"/>
</dbReference>
<evidence type="ECO:0000259" key="3">
    <source>
        <dbReference type="PROSITE" id="PS51677"/>
    </source>
</evidence>
<dbReference type="InterPro" id="IPR002509">
    <property type="entry name" value="NODB_dom"/>
</dbReference>